<evidence type="ECO:0000256" key="4">
    <source>
        <dbReference type="ARBA" id="ARBA00022917"/>
    </source>
</evidence>
<evidence type="ECO:0000256" key="2">
    <source>
        <dbReference type="ARBA" id="ARBA00016956"/>
    </source>
</evidence>
<dbReference type="Proteomes" id="UP000034072">
    <property type="component" value="Unassembled WGS sequence"/>
</dbReference>
<comment type="caution">
    <text evidence="7">The sequence shown here is derived from an EMBL/GenBank/DDBJ whole genome shotgun (WGS) entry which is preliminary data.</text>
</comment>
<keyword evidence="5" id="KW-0963">Cytoplasm</keyword>
<dbReference type="GO" id="GO:0005737">
    <property type="term" value="C:cytoplasm"/>
    <property type="evidence" value="ECO:0007669"/>
    <property type="project" value="UniProtKB-SubCell"/>
</dbReference>
<dbReference type="InterPro" id="IPR014039">
    <property type="entry name" value="Transl_elong_EFTs/EF1B_dimer"/>
</dbReference>
<reference evidence="7 8" key="1">
    <citation type="journal article" date="2015" name="Nature">
        <title>rRNA introns, odd ribosomes, and small enigmatic genomes across a large radiation of phyla.</title>
        <authorList>
            <person name="Brown C.T."/>
            <person name="Hug L.A."/>
            <person name="Thomas B.C."/>
            <person name="Sharon I."/>
            <person name="Castelle C.J."/>
            <person name="Singh A."/>
            <person name="Wilkins M.J."/>
            <person name="Williams K.H."/>
            <person name="Banfield J.F."/>
        </authorList>
    </citation>
    <scope>NUCLEOTIDE SEQUENCE [LARGE SCALE GENOMIC DNA]</scope>
</reference>
<dbReference type="Gene3D" id="3.30.479.20">
    <property type="entry name" value="Elongation factor Ts, dimerisation domain"/>
    <property type="match status" value="1"/>
</dbReference>
<dbReference type="InterPro" id="IPR009060">
    <property type="entry name" value="UBA-like_sf"/>
</dbReference>
<dbReference type="SUPFAM" id="SSF54713">
    <property type="entry name" value="Elongation factor Ts (EF-Ts), dimerisation domain"/>
    <property type="match status" value="1"/>
</dbReference>
<dbReference type="InterPro" id="IPR036402">
    <property type="entry name" value="EF-Ts_dimer_sf"/>
</dbReference>
<dbReference type="PANTHER" id="PTHR11741:SF0">
    <property type="entry name" value="ELONGATION FACTOR TS, MITOCHONDRIAL"/>
    <property type="match status" value="1"/>
</dbReference>
<evidence type="ECO:0000313" key="8">
    <source>
        <dbReference type="Proteomes" id="UP000034072"/>
    </source>
</evidence>
<organism evidence="7 8">
    <name type="scientific">Candidatus Yanofskybacteria bacterium GW2011_GWE2_40_11</name>
    <dbReference type="NCBI Taxonomy" id="1619033"/>
    <lineage>
        <taxon>Bacteria</taxon>
        <taxon>Candidatus Yanofskyibacteriota</taxon>
    </lineage>
</organism>
<dbReference type="Pfam" id="PF00889">
    <property type="entry name" value="EF_TS"/>
    <property type="match status" value="1"/>
</dbReference>
<dbReference type="InterPro" id="IPR001816">
    <property type="entry name" value="Transl_elong_EFTs/EF1B"/>
</dbReference>
<dbReference type="AlphaFoldDB" id="A0A0G0T083"/>
<evidence type="ECO:0000313" key="7">
    <source>
        <dbReference type="EMBL" id="KKR40535.1"/>
    </source>
</evidence>
<dbReference type="SUPFAM" id="SSF46934">
    <property type="entry name" value="UBA-like"/>
    <property type="match status" value="1"/>
</dbReference>
<evidence type="ECO:0000256" key="5">
    <source>
        <dbReference type="HAMAP-Rule" id="MF_00050"/>
    </source>
</evidence>
<sequence length="150" mass="16636">MSNIDVNKVKELRESTGLSFGEIKKALEESGGDEAKTMEILKNLGSKMADKKSDRELKSGIVEAYIHGFNKGAMIELLCESDFVARNAGFKELAHDIAMQVAATKPANVEELMEQEFIKDPAMKIRDLVNSNIAKIGENIQVGRFEVFEI</sequence>
<dbReference type="PANTHER" id="PTHR11741">
    <property type="entry name" value="ELONGATION FACTOR TS"/>
    <property type="match status" value="1"/>
</dbReference>
<dbReference type="NCBIfam" id="TIGR00116">
    <property type="entry name" value="tsf"/>
    <property type="match status" value="1"/>
</dbReference>
<dbReference type="InterPro" id="IPR018101">
    <property type="entry name" value="Transl_elong_Ts_CS"/>
</dbReference>
<dbReference type="EMBL" id="LBXZ01000008">
    <property type="protein sequence ID" value="KKR40535.1"/>
    <property type="molecule type" value="Genomic_DNA"/>
</dbReference>
<dbReference type="HAMAP" id="MF_00050">
    <property type="entry name" value="EF_Ts"/>
    <property type="match status" value="1"/>
</dbReference>
<dbReference type="PATRIC" id="fig|1619033.3.peg.667"/>
<dbReference type="PROSITE" id="PS01126">
    <property type="entry name" value="EF_TS_1"/>
    <property type="match status" value="1"/>
</dbReference>
<accession>A0A0G0T083</accession>
<keyword evidence="3 5" id="KW-0251">Elongation factor</keyword>
<evidence type="ECO:0000256" key="1">
    <source>
        <dbReference type="ARBA" id="ARBA00005532"/>
    </source>
</evidence>
<evidence type="ECO:0000256" key="3">
    <source>
        <dbReference type="ARBA" id="ARBA00022768"/>
    </source>
</evidence>
<protein>
    <recommendedName>
        <fullName evidence="2 5">Elongation factor Ts</fullName>
        <shortName evidence="5">EF-Ts</shortName>
    </recommendedName>
</protein>
<comment type="subcellular location">
    <subcellularLocation>
        <location evidence="5">Cytoplasm</location>
    </subcellularLocation>
</comment>
<dbReference type="FunFam" id="1.10.8.10:FF:000001">
    <property type="entry name" value="Elongation factor Ts"/>
    <property type="match status" value="1"/>
</dbReference>
<name>A0A0G0T083_9BACT</name>
<proteinExistence type="inferred from homology"/>
<comment type="function">
    <text evidence="5">Associates with the EF-Tu.GDP complex and induces the exchange of GDP to GTP. It remains bound to the aminoacyl-tRNA.EF-Tu.GTP complex up to the GTP hydrolysis stage on the ribosome.</text>
</comment>
<feature type="region of interest" description="Involved in Mg(2+) ion dislocation from EF-Tu" evidence="5">
    <location>
        <begin position="81"/>
        <end position="84"/>
    </location>
</feature>
<dbReference type="GO" id="GO:0003746">
    <property type="term" value="F:translation elongation factor activity"/>
    <property type="evidence" value="ECO:0007669"/>
    <property type="project" value="UniProtKB-UniRule"/>
</dbReference>
<keyword evidence="4 5" id="KW-0648">Protein biosynthesis</keyword>
<feature type="domain" description="Translation elongation factor EFTs/EF1B dimerisation" evidence="6">
    <location>
        <begin position="72"/>
        <end position="149"/>
    </location>
</feature>
<comment type="similarity">
    <text evidence="1 5">Belongs to the EF-Ts family.</text>
</comment>
<gene>
    <name evidence="5" type="primary">tsf</name>
    <name evidence="7" type="ORF">UT75_C0008G0057</name>
</gene>
<evidence type="ECO:0000259" key="6">
    <source>
        <dbReference type="Pfam" id="PF00889"/>
    </source>
</evidence>
<dbReference type="Gene3D" id="1.10.8.10">
    <property type="entry name" value="DNA helicase RuvA subunit, C-terminal domain"/>
    <property type="match status" value="1"/>
</dbReference>